<accession>A0A834T6L0</accession>
<dbReference type="AlphaFoldDB" id="A0A834T6L0"/>
<dbReference type="EMBL" id="JAAIUW010000009">
    <property type="protein sequence ID" value="KAF7815981.1"/>
    <property type="molecule type" value="Genomic_DNA"/>
</dbReference>
<organism evidence="1 2">
    <name type="scientific">Senna tora</name>
    <dbReference type="NCBI Taxonomy" id="362788"/>
    <lineage>
        <taxon>Eukaryota</taxon>
        <taxon>Viridiplantae</taxon>
        <taxon>Streptophyta</taxon>
        <taxon>Embryophyta</taxon>
        <taxon>Tracheophyta</taxon>
        <taxon>Spermatophyta</taxon>
        <taxon>Magnoliopsida</taxon>
        <taxon>eudicotyledons</taxon>
        <taxon>Gunneridae</taxon>
        <taxon>Pentapetalae</taxon>
        <taxon>rosids</taxon>
        <taxon>fabids</taxon>
        <taxon>Fabales</taxon>
        <taxon>Fabaceae</taxon>
        <taxon>Caesalpinioideae</taxon>
        <taxon>Cassia clade</taxon>
        <taxon>Senna</taxon>
    </lineage>
</organism>
<proteinExistence type="predicted"/>
<sequence>MAKELDLELEKVHEQEQERWLNNFLWIVCCKEGVRGKDKRDDDLYASI</sequence>
<name>A0A834T6L0_9FABA</name>
<evidence type="ECO:0000313" key="1">
    <source>
        <dbReference type="EMBL" id="KAF7815981.1"/>
    </source>
</evidence>
<dbReference type="Proteomes" id="UP000634136">
    <property type="component" value="Unassembled WGS sequence"/>
</dbReference>
<keyword evidence="2" id="KW-1185">Reference proteome</keyword>
<comment type="caution">
    <text evidence="1">The sequence shown here is derived from an EMBL/GenBank/DDBJ whole genome shotgun (WGS) entry which is preliminary data.</text>
</comment>
<evidence type="ECO:0000313" key="2">
    <source>
        <dbReference type="Proteomes" id="UP000634136"/>
    </source>
</evidence>
<protein>
    <submittedName>
        <fullName evidence="1">Uncharacterized protein</fullName>
    </submittedName>
</protein>
<gene>
    <name evidence="1" type="ORF">G2W53_029950</name>
</gene>
<reference evidence="1" key="1">
    <citation type="submission" date="2020-09" db="EMBL/GenBank/DDBJ databases">
        <title>Genome-Enabled Discovery of Anthraquinone Biosynthesis in Senna tora.</title>
        <authorList>
            <person name="Kang S.-H."/>
            <person name="Pandey R.P."/>
            <person name="Lee C.-M."/>
            <person name="Sim J.-S."/>
            <person name="Jeong J.-T."/>
            <person name="Choi B.-S."/>
            <person name="Jung M."/>
            <person name="Ginzburg D."/>
            <person name="Zhao K."/>
            <person name="Won S.Y."/>
            <person name="Oh T.-J."/>
            <person name="Yu Y."/>
            <person name="Kim N.-H."/>
            <person name="Lee O.R."/>
            <person name="Lee T.-H."/>
            <person name="Bashyal P."/>
            <person name="Kim T.-S."/>
            <person name="Lee W.-H."/>
            <person name="Kawkins C."/>
            <person name="Kim C.-K."/>
            <person name="Kim J.S."/>
            <person name="Ahn B.O."/>
            <person name="Rhee S.Y."/>
            <person name="Sohng J.K."/>
        </authorList>
    </citation>
    <scope>NUCLEOTIDE SEQUENCE</scope>
    <source>
        <tissue evidence="1">Leaf</tissue>
    </source>
</reference>